<dbReference type="AlphaFoldDB" id="A0A8C0VJF9"/>
<dbReference type="PANTHER" id="PTHR19343:SF13">
    <property type="entry name" value="T CELL RECEPTOR ALPHA VARIABLE 21"/>
    <property type="match status" value="1"/>
</dbReference>
<dbReference type="InterPro" id="IPR013106">
    <property type="entry name" value="Ig_V-set"/>
</dbReference>
<dbReference type="InterPro" id="IPR007110">
    <property type="entry name" value="Ig-like_dom"/>
</dbReference>
<dbReference type="GO" id="GO:0002250">
    <property type="term" value="P:adaptive immune response"/>
    <property type="evidence" value="ECO:0007669"/>
    <property type="project" value="UniProtKB-KW"/>
</dbReference>
<dbReference type="SMART" id="SM00406">
    <property type="entry name" value="IGv"/>
    <property type="match status" value="1"/>
</dbReference>
<evidence type="ECO:0000256" key="3">
    <source>
        <dbReference type="ARBA" id="ARBA00023130"/>
    </source>
</evidence>
<accession>A0A8C0VJF9</accession>
<keyword evidence="1" id="KW-0732">Signal</keyword>
<evidence type="ECO:0000313" key="9">
    <source>
        <dbReference type="Proteomes" id="UP000694410"/>
    </source>
</evidence>
<evidence type="ECO:0000256" key="6">
    <source>
        <dbReference type="ARBA" id="ARBA00043266"/>
    </source>
</evidence>
<sequence length="124" mass="14227">MDRKESDCGLFLLSAAVTGQMALEQHPRELTVQEGDAVTFQCSMKRGDMNSYYMYWYHQGPKGSLRFICHEDDFYGEDFQDRFKVSLHSSKDTSTLQILAAKQGDEAMYYCGAESPWKKPSSRD</sequence>
<reference evidence="8" key="1">
    <citation type="submission" date="2025-08" db="UniProtKB">
        <authorList>
            <consortium name="Ensembl"/>
        </authorList>
    </citation>
    <scope>IDENTIFICATION</scope>
</reference>
<name>A0A8C0VJF9_CYACU</name>
<keyword evidence="4" id="KW-0675">Receptor</keyword>
<evidence type="ECO:0000256" key="1">
    <source>
        <dbReference type="ARBA" id="ARBA00022729"/>
    </source>
</evidence>
<protein>
    <recommendedName>
        <fullName evidence="7">Ig-like domain-containing protein</fullName>
    </recommendedName>
</protein>
<dbReference type="Proteomes" id="UP000694410">
    <property type="component" value="Unplaced"/>
</dbReference>
<organism evidence="8 9">
    <name type="scientific">Cyanistes caeruleus</name>
    <name type="common">Eurasian blue tit</name>
    <name type="synonym">Parus caeruleus</name>
    <dbReference type="NCBI Taxonomy" id="156563"/>
    <lineage>
        <taxon>Eukaryota</taxon>
        <taxon>Metazoa</taxon>
        <taxon>Chordata</taxon>
        <taxon>Craniata</taxon>
        <taxon>Vertebrata</taxon>
        <taxon>Euteleostomi</taxon>
        <taxon>Archelosauria</taxon>
        <taxon>Archosauria</taxon>
        <taxon>Dinosauria</taxon>
        <taxon>Saurischia</taxon>
        <taxon>Theropoda</taxon>
        <taxon>Coelurosauria</taxon>
        <taxon>Aves</taxon>
        <taxon>Neognathae</taxon>
        <taxon>Neoaves</taxon>
        <taxon>Telluraves</taxon>
        <taxon>Australaves</taxon>
        <taxon>Passeriformes</taxon>
        <taxon>Paridae</taxon>
        <taxon>Cyanistes</taxon>
    </lineage>
</organism>
<reference evidence="8" key="2">
    <citation type="submission" date="2025-09" db="UniProtKB">
        <authorList>
            <consortium name="Ensembl"/>
        </authorList>
    </citation>
    <scope>IDENTIFICATION</scope>
</reference>
<dbReference type="SMART" id="SM00409">
    <property type="entry name" value="IG"/>
    <property type="match status" value="1"/>
</dbReference>
<feature type="domain" description="Ig-like" evidence="7">
    <location>
        <begin position="21"/>
        <end position="124"/>
    </location>
</feature>
<proteinExistence type="predicted"/>
<dbReference type="GO" id="GO:0042605">
    <property type="term" value="F:peptide antigen binding"/>
    <property type="evidence" value="ECO:0007669"/>
    <property type="project" value="TreeGrafter"/>
</dbReference>
<keyword evidence="5" id="KW-0393">Immunoglobulin domain</keyword>
<evidence type="ECO:0000256" key="5">
    <source>
        <dbReference type="ARBA" id="ARBA00023319"/>
    </source>
</evidence>
<dbReference type="Gene3D" id="2.60.40.10">
    <property type="entry name" value="Immunoglobulins"/>
    <property type="match status" value="1"/>
</dbReference>
<evidence type="ECO:0000313" key="8">
    <source>
        <dbReference type="Ensembl" id="ENSCCEP00000024943.1"/>
    </source>
</evidence>
<dbReference type="PROSITE" id="PS50835">
    <property type="entry name" value="IG_LIKE"/>
    <property type="match status" value="1"/>
</dbReference>
<dbReference type="InterPro" id="IPR036179">
    <property type="entry name" value="Ig-like_dom_sf"/>
</dbReference>
<dbReference type="CDD" id="cd00099">
    <property type="entry name" value="IgV"/>
    <property type="match status" value="1"/>
</dbReference>
<keyword evidence="6" id="KW-1279">T cell receptor</keyword>
<dbReference type="Pfam" id="PF07686">
    <property type="entry name" value="V-set"/>
    <property type="match status" value="1"/>
</dbReference>
<keyword evidence="3" id="KW-1064">Adaptive immunity</keyword>
<dbReference type="GO" id="GO:0042101">
    <property type="term" value="C:T cell receptor complex"/>
    <property type="evidence" value="ECO:0007669"/>
    <property type="project" value="UniProtKB-KW"/>
</dbReference>
<evidence type="ECO:0000256" key="2">
    <source>
        <dbReference type="ARBA" id="ARBA00022859"/>
    </source>
</evidence>
<keyword evidence="2" id="KW-0391">Immunity</keyword>
<dbReference type="InterPro" id="IPR051006">
    <property type="entry name" value="TCR_variable_domain"/>
</dbReference>
<dbReference type="InterPro" id="IPR003599">
    <property type="entry name" value="Ig_sub"/>
</dbReference>
<keyword evidence="9" id="KW-1185">Reference proteome</keyword>
<dbReference type="Ensembl" id="ENSCCET00000037338.1">
    <property type="protein sequence ID" value="ENSCCEP00000024943.1"/>
    <property type="gene ID" value="ENSCCEG00000022091.1"/>
</dbReference>
<dbReference type="InterPro" id="IPR013783">
    <property type="entry name" value="Ig-like_fold"/>
</dbReference>
<evidence type="ECO:0000259" key="7">
    <source>
        <dbReference type="PROSITE" id="PS50835"/>
    </source>
</evidence>
<dbReference type="PANTHER" id="PTHR19343">
    <property type="entry name" value="T CELL RECEPTOR ALPHA VARIABLE 1-2"/>
    <property type="match status" value="1"/>
</dbReference>
<dbReference type="SUPFAM" id="SSF48726">
    <property type="entry name" value="Immunoglobulin"/>
    <property type="match status" value="1"/>
</dbReference>
<evidence type="ECO:0000256" key="4">
    <source>
        <dbReference type="ARBA" id="ARBA00023170"/>
    </source>
</evidence>